<comment type="caution">
    <text evidence="2">The sequence shown here is derived from an EMBL/GenBank/DDBJ whole genome shotgun (WGS) entry which is preliminary data.</text>
</comment>
<gene>
    <name evidence="2" type="ORF">HHU12_06875</name>
</gene>
<feature type="domain" description="DinB-like" evidence="1">
    <location>
        <begin position="17"/>
        <end position="142"/>
    </location>
</feature>
<reference evidence="2 3" key="1">
    <citation type="submission" date="2020-04" db="EMBL/GenBank/DDBJ databases">
        <title>Flammeovirga sp. SR4, a novel species isolated from seawater.</title>
        <authorList>
            <person name="Wang X."/>
        </authorList>
    </citation>
    <scope>NUCLEOTIDE SEQUENCE [LARGE SCALE GENOMIC DNA]</scope>
    <source>
        <strain evidence="2 3">ATCC 23126</strain>
    </source>
</reference>
<evidence type="ECO:0000313" key="3">
    <source>
        <dbReference type="Proteomes" id="UP000576082"/>
    </source>
</evidence>
<dbReference type="PANTHER" id="PTHR39473:SF1">
    <property type="entry name" value="DINB-LIKE DOMAIN-CONTAINING PROTEIN"/>
    <property type="match status" value="1"/>
</dbReference>
<proteinExistence type="predicted"/>
<dbReference type="PANTHER" id="PTHR39473">
    <property type="match status" value="1"/>
</dbReference>
<dbReference type="AlphaFoldDB" id="A0A7X9RTQ8"/>
<protein>
    <recommendedName>
        <fullName evidence="1">DinB-like domain-containing protein</fullName>
    </recommendedName>
</protein>
<dbReference type="InterPro" id="IPR034660">
    <property type="entry name" value="DinB/YfiT-like"/>
</dbReference>
<dbReference type="InterPro" id="IPR024775">
    <property type="entry name" value="DinB-like"/>
</dbReference>
<dbReference type="EMBL" id="JABANE010000013">
    <property type="protein sequence ID" value="NME67684.1"/>
    <property type="molecule type" value="Genomic_DNA"/>
</dbReference>
<evidence type="ECO:0000313" key="2">
    <source>
        <dbReference type="EMBL" id="NME67684.1"/>
    </source>
</evidence>
<evidence type="ECO:0000259" key="1">
    <source>
        <dbReference type="Pfam" id="PF12867"/>
    </source>
</evidence>
<organism evidence="2 3">
    <name type="scientific">Flammeovirga aprica JL-4</name>
    <dbReference type="NCBI Taxonomy" id="694437"/>
    <lineage>
        <taxon>Bacteria</taxon>
        <taxon>Pseudomonadati</taxon>
        <taxon>Bacteroidota</taxon>
        <taxon>Cytophagia</taxon>
        <taxon>Cytophagales</taxon>
        <taxon>Flammeovirgaceae</taxon>
        <taxon>Flammeovirga</taxon>
    </lineage>
</organism>
<accession>A0A7X9RTQ8</accession>
<dbReference type="Proteomes" id="UP000576082">
    <property type="component" value="Unassembled WGS sequence"/>
</dbReference>
<keyword evidence="3" id="KW-1185">Reference proteome</keyword>
<dbReference type="Gene3D" id="1.20.120.450">
    <property type="entry name" value="dinb family like domain"/>
    <property type="match status" value="1"/>
</dbReference>
<dbReference type="Pfam" id="PF12867">
    <property type="entry name" value="DinB_2"/>
    <property type="match status" value="1"/>
</dbReference>
<dbReference type="SUPFAM" id="SSF109854">
    <property type="entry name" value="DinB/YfiT-like putative metalloenzymes"/>
    <property type="match status" value="1"/>
</dbReference>
<sequence>MKSTVFQSAVELSKQLCSLLTQLSEEQYVAQLDLFNGSSIGQHSRHIIEFYQCLQASFEQECSVCYEDRKRSLAIECDLKAAVSTVEETMKWLKSIHEPFYSMNLVVRDYQNDVMNEWSTPTTLAREVHHCNEHAVHHLAIIKIGLQHYFSDVVIAEQVGVAKSTTAYQKEQS</sequence>
<name>A0A7X9RTQ8_9BACT</name>
<dbReference type="RefSeq" id="WP_169656015.1">
    <property type="nucleotide sequence ID" value="NZ_JABANE010000013.1"/>
</dbReference>